<evidence type="ECO:0000313" key="2">
    <source>
        <dbReference type="EMBL" id="CAF5200894.1"/>
    </source>
</evidence>
<sequence>LQDNMEAPTPKRRKNKIMTDECLIKLRQRYDEDRLDIPSFLKVAGPRCFQRPPKS</sequence>
<dbReference type="Proteomes" id="UP000681720">
    <property type="component" value="Unassembled WGS sequence"/>
</dbReference>
<feature type="non-terminal residue" evidence="1">
    <location>
        <position position="1"/>
    </location>
</feature>
<dbReference type="Proteomes" id="UP000663866">
    <property type="component" value="Unassembled WGS sequence"/>
</dbReference>
<dbReference type="AlphaFoldDB" id="A0A819ZCI9"/>
<evidence type="ECO:0000313" key="1">
    <source>
        <dbReference type="EMBL" id="CAF4174901.1"/>
    </source>
</evidence>
<organism evidence="1 3">
    <name type="scientific">Rotaria magnacalcarata</name>
    <dbReference type="NCBI Taxonomy" id="392030"/>
    <lineage>
        <taxon>Eukaryota</taxon>
        <taxon>Metazoa</taxon>
        <taxon>Spiralia</taxon>
        <taxon>Gnathifera</taxon>
        <taxon>Rotifera</taxon>
        <taxon>Eurotatoria</taxon>
        <taxon>Bdelloidea</taxon>
        <taxon>Philodinida</taxon>
        <taxon>Philodinidae</taxon>
        <taxon>Rotaria</taxon>
    </lineage>
</organism>
<proteinExistence type="predicted"/>
<accession>A0A819ZCI9</accession>
<comment type="caution">
    <text evidence="1">The sequence shown here is derived from an EMBL/GenBank/DDBJ whole genome shotgun (WGS) entry which is preliminary data.</text>
</comment>
<name>A0A819ZCI9_9BILA</name>
<dbReference type="EMBL" id="CAJOBG010006067">
    <property type="protein sequence ID" value="CAF4174901.1"/>
    <property type="molecule type" value="Genomic_DNA"/>
</dbReference>
<gene>
    <name evidence="2" type="ORF">GIL414_LOCUS76553</name>
    <name evidence="1" type="ORF">OVN521_LOCUS24925</name>
</gene>
<keyword evidence="3" id="KW-1185">Reference proteome</keyword>
<evidence type="ECO:0000313" key="3">
    <source>
        <dbReference type="Proteomes" id="UP000663866"/>
    </source>
</evidence>
<reference evidence="1" key="1">
    <citation type="submission" date="2021-02" db="EMBL/GenBank/DDBJ databases">
        <authorList>
            <person name="Nowell W R."/>
        </authorList>
    </citation>
    <scope>NUCLEOTIDE SEQUENCE</scope>
</reference>
<protein>
    <submittedName>
        <fullName evidence="1">Uncharacterized protein</fullName>
    </submittedName>
</protein>
<dbReference type="EMBL" id="CAJOBJ010345623">
    <property type="protein sequence ID" value="CAF5200894.1"/>
    <property type="molecule type" value="Genomic_DNA"/>
</dbReference>